<dbReference type="EMBL" id="JQBA01000082">
    <property type="protein sequence ID" value="KRN42632.1"/>
    <property type="molecule type" value="Genomic_DNA"/>
</dbReference>
<evidence type="ECO:0000256" key="2">
    <source>
        <dbReference type="SAM" id="MobiDB-lite"/>
    </source>
</evidence>
<dbReference type="InterPro" id="IPR052057">
    <property type="entry name" value="IS150/IS1296_orfA-like"/>
</dbReference>
<dbReference type="PANTHER" id="PTHR33795:SF1">
    <property type="entry name" value="INSERTION ELEMENT IS150 PROTEIN INSJ"/>
    <property type="match status" value="1"/>
</dbReference>
<dbReference type="Proteomes" id="UP000051639">
    <property type="component" value="Unassembled WGS sequence"/>
</dbReference>
<dbReference type="PATRIC" id="fig|148604.4.peg.2043"/>
<accession>A0A0R2GQ88</accession>
<feature type="domain" description="Insertion element IS150 protein InsJ-like helix-turn-helix" evidence="3">
    <location>
        <begin position="68"/>
        <end position="120"/>
    </location>
</feature>
<dbReference type="PANTHER" id="PTHR33795">
    <property type="entry name" value="INSERTION ELEMENT IS150 PROTEIN INSJ"/>
    <property type="match status" value="1"/>
</dbReference>
<dbReference type="Pfam" id="PF13518">
    <property type="entry name" value="HTH_28"/>
    <property type="match status" value="1"/>
</dbReference>
<dbReference type="InterPro" id="IPR055247">
    <property type="entry name" value="InsJ-like_HTH"/>
</dbReference>
<name>A0A0R2GQ88_9LACO</name>
<comment type="caution">
    <text evidence="4">The sequence shown here is derived from an EMBL/GenBank/DDBJ whole genome shotgun (WGS) entry which is preliminary data.</text>
</comment>
<sequence>MLFLTKYSPELKAQIINERLTGVGTIELAEKYHIPARYIDKMVQRYRLRGWSVFRSRSHTKRTFTLEFKVTVLNYYQTHDESLAEVGAKFDLLDSQIATWQAAFKRAGIEGLKPHRKGRPAKMPRKSKKYRSTPREKTELERLKAELAKKNEELKDVKMERDILKKSLALFGPLNPGKKLK</sequence>
<evidence type="ECO:0000313" key="5">
    <source>
        <dbReference type="Proteomes" id="UP000051639"/>
    </source>
</evidence>
<dbReference type="Gene3D" id="1.10.10.10">
    <property type="entry name" value="Winged helix-like DNA-binding domain superfamily/Winged helix DNA-binding domain"/>
    <property type="match status" value="1"/>
</dbReference>
<evidence type="ECO:0000256" key="1">
    <source>
        <dbReference type="ARBA" id="ARBA00038232"/>
    </source>
</evidence>
<organism evidence="4 5">
    <name type="scientific">Limosilactobacillus ingluviei</name>
    <dbReference type="NCBI Taxonomy" id="148604"/>
    <lineage>
        <taxon>Bacteria</taxon>
        <taxon>Bacillati</taxon>
        <taxon>Bacillota</taxon>
        <taxon>Bacilli</taxon>
        <taxon>Lactobacillales</taxon>
        <taxon>Lactobacillaceae</taxon>
        <taxon>Limosilactobacillus</taxon>
    </lineage>
</organism>
<evidence type="ECO:0000259" key="3">
    <source>
        <dbReference type="Pfam" id="PF13518"/>
    </source>
</evidence>
<dbReference type="SUPFAM" id="SSF48295">
    <property type="entry name" value="TrpR-like"/>
    <property type="match status" value="1"/>
</dbReference>
<dbReference type="InterPro" id="IPR010921">
    <property type="entry name" value="Trp_repressor/repl_initiator"/>
</dbReference>
<keyword evidence="5" id="KW-1185">Reference proteome</keyword>
<dbReference type="AlphaFoldDB" id="A0A0R2GQ88"/>
<evidence type="ECO:0000313" key="4">
    <source>
        <dbReference type="EMBL" id="KRN42632.1"/>
    </source>
</evidence>
<comment type="similarity">
    <text evidence="1">Belongs to the IS150/IS1296 orfA family.</text>
</comment>
<dbReference type="GO" id="GO:0043565">
    <property type="term" value="F:sequence-specific DNA binding"/>
    <property type="evidence" value="ECO:0007669"/>
    <property type="project" value="InterPro"/>
</dbReference>
<feature type="region of interest" description="Disordered" evidence="2">
    <location>
        <begin position="113"/>
        <end position="139"/>
    </location>
</feature>
<protein>
    <submittedName>
        <fullName evidence="4">Transposase IS3 IS911 family protein</fullName>
    </submittedName>
</protein>
<feature type="compositionally biased region" description="Basic residues" evidence="2">
    <location>
        <begin position="114"/>
        <end position="132"/>
    </location>
</feature>
<gene>
    <name evidence="4" type="ORF">IV41_GL001977</name>
</gene>
<dbReference type="RefSeq" id="WP_338124865.1">
    <property type="nucleotide sequence ID" value="NZ_JACLYX010000059.1"/>
</dbReference>
<reference evidence="4 5" key="1">
    <citation type="journal article" date="2015" name="Genome Announc.">
        <title>Expanding the biotechnology potential of lactobacilli through comparative genomics of 213 strains and associated genera.</title>
        <authorList>
            <person name="Sun Z."/>
            <person name="Harris H.M."/>
            <person name="McCann A."/>
            <person name="Guo C."/>
            <person name="Argimon S."/>
            <person name="Zhang W."/>
            <person name="Yang X."/>
            <person name="Jeffery I.B."/>
            <person name="Cooney J.C."/>
            <person name="Kagawa T.F."/>
            <person name="Liu W."/>
            <person name="Song Y."/>
            <person name="Salvetti E."/>
            <person name="Wrobel A."/>
            <person name="Rasinkangas P."/>
            <person name="Parkhill J."/>
            <person name="Rea M.C."/>
            <person name="O'Sullivan O."/>
            <person name="Ritari J."/>
            <person name="Douillard F.P."/>
            <person name="Paul Ross R."/>
            <person name="Yang R."/>
            <person name="Briner A.E."/>
            <person name="Felis G.E."/>
            <person name="de Vos W.M."/>
            <person name="Barrangou R."/>
            <person name="Klaenhammer T.R."/>
            <person name="Caufield P.W."/>
            <person name="Cui Y."/>
            <person name="Zhang H."/>
            <person name="O'Toole P.W."/>
        </authorList>
    </citation>
    <scope>NUCLEOTIDE SEQUENCE [LARGE SCALE GENOMIC DNA]</scope>
    <source>
        <strain evidence="4 5">DSM 14792</strain>
    </source>
</reference>
<proteinExistence type="inferred from homology"/>
<dbReference type="InterPro" id="IPR036388">
    <property type="entry name" value="WH-like_DNA-bd_sf"/>
</dbReference>